<dbReference type="STRING" id="1503054.WT74_24540"/>
<gene>
    <name evidence="5" type="ORF">DF017_01250</name>
    <name evidence="3" type="ORF">F7R25_01265</name>
    <name evidence="4" type="ORF">WT44_22145</name>
</gene>
<feature type="domain" description="Prepilin type IV endopeptidase peptidase" evidence="2">
    <location>
        <begin position="9"/>
        <end position="111"/>
    </location>
</feature>
<evidence type="ECO:0000259" key="2">
    <source>
        <dbReference type="Pfam" id="PF01478"/>
    </source>
</evidence>
<dbReference type="EMBL" id="VZOK01000002">
    <property type="protein sequence ID" value="KAB0641176.1"/>
    <property type="molecule type" value="Genomic_DNA"/>
</dbReference>
<keyword evidence="1" id="KW-0472">Membrane</keyword>
<dbReference type="AlphaFoldDB" id="A0A106P112"/>
<dbReference type="Proteomes" id="UP000281098">
    <property type="component" value="Unassembled WGS sequence"/>
</dbReference>
<comment type="caution">
    <text evidence="4">The sequence shown here is derived from an EMBL/GenBank/DDBJ whole genome shotgun (WGS) entry which is preliminary data.</text>
</comment>
<keyword evidence="1" id="KW-1133">Transmembrane helix</keyword>
<reference evidence="5 7" key="2">
    <citation type="submission" date="2018-08" db="EMBL/GenBank/DDBJ databases">
        <title>Comparative analysis of Burkholderia isolates from Puerto Rico.</title>
        <authorList>
            <person name="Hall C."/>
            <person name="Sahl J."/>
            <person name="Wagner D."/>
        </authorList>
    </citation>
    <scope>NUCLEOTIDE SEQUENCE [LARGE SCALE GENOMIC DNA]</scope>
    <source>
        <strain evidence="5 7">Bp8966</strain>
    </source>
</reference>
<evidence type="ECO:0000313" key="6">
    <source>
        <dbReference type="Proteomes" id="UP000068603"/>
    </source>
</evidence>
<feature type="transmembrane region" description="Helical" evidence="1">
    <location>
        <begin position="52"/>
        <end position="69"/>
    </location>
</feature>
<dbReference type="KEGG" id="bstg:WT74_24540"/>
<dbReference type="InterPro" id="IPR000045">
    <property type="entry name" value="Prepilin_IV_endopep_pep"/>
</dbReference>
<dbReference type="GO" id="GO:0016020">
    <property type="term" value="C:membrane"/>
    <property type="evidence" value="ECO:0007669"/>
    <property type="project" value="InterPro"/>
</dbReference>
<feature type="transmembrane region" description="Helical" evidence="1">
    <location>
        <begin position="27"/>
        <end position="45"/>
    </location>
</feature>
<evidence type="ECO:0000313" key="8">
    <source>
        <dbReference type="Proteomes" id="UP000473470"/>
    </source>
</evidence>
<accession>A0A106P112</accession>
<dbReference type="RefSeq" id="WP_059563571.1">
    <property type="nucleotide sequence ID" value="NZ_CADESW010000001.1"/>
</dbReference>
<evidence type="ECO:0000313" key="7">
    <source>
        <dbReference type="Proteomes" id="UP000281098"/>
    </source>
</evidence>
<reference evidence="4 6" key="1">
    <citation type="submission" date="2015-11" db="EMBL/GenBank/DDBJ databases">
        <title>Expanding the genomic diversity of Burkholderia species for the development of highly accurate diagnostics.</title>
        <authorList>
            <person name="Sahl J."/>
            <person name="Keim P."/>
            <person name="Wagner D."/>
        </authorList>
    </citation>
    <scope>NUCLEOTIDE SEQUENCE [LARGE SCALE GENOMIC DNA]</scope>
    <source>
        <strain evidence="4 6">MSMB1960WGS</strain>
    </source>
</reference>
<evidence type="ECO:0000313" key="5">
    <source>
        <dbReference type="EMBL" id="RQY99831.1"/>
    </source>
</evidence>
<sequence length="162" mass="16327">MLTLVQSVATVVLASLAVQDLRDRRLSNRAVLAFAMLYVVAAALAREGVAPLAGHVATAAAMLLLFGGMRHAGWLGGGDVKLAAAVFLWAGPALAFPVLVIVGACGTLCGIAMLAGGAWRRRAAPARAAAGRGVRGVPYGVALALGGALAVWAPFPYAVSPT</sequence>
<keyword evidence="1" id="KW-0812">Transmembrane</keyword>
<evidence type="ECO:0000313" key="4">
    <source>
        <dbReference type="EMBL" id="KWA58852.1"/>
    </source>
</evidence>
<feature type="transmembrane region" description="Helical" evidence="1">
    <location>
        <begin position="136"/>
        <end position="155"/>
    </location>
</feature>
<dbReference type="GeneID" id="93056428"/>
<name>A0A106P112_9BURK</name>
<dbReference type="Pfam" id="PF01478">
    <property type="entry name" value="Peptidase_A24"/>
    <property type="match status" value="1"/>
</dbReference>
<organism evidence="4">
    <name type="scientific">Burkholderia stagnalis</name>
    <dbReference type="NCBI Taxonomy" id="1503054"/>
    <lineage>
        <taxon>Bacteria</taxon>
        <taxon>Pseudomonadati</taxon>
        <taxon>Pseudomonadota</taxon>
        <taxon>Betaproteobacteria</taxon>
        <taxon>Burkholderiales</taxon>
        <taxon>Burkholderiaceae</taxon>
        <taxon>Burkholderia</taxon>
        <taxon>Burkholderia cepacia complex</taxon>
    </lineage>
</organism>
<dbReference type="EMBL" id="QTPM01000001">
    <property type="protein sequence ID" value="RQY99831.1"/>
    <property type="molecule type" value="Genomic_DNA"/>
</dbReference>
<evidence type="ECO:0000256" key="1">
    <source>
        <dbReference type="SAM" id="Phobius"/>
    </source>
</evidence>
<feature type="transmembrane region" description="Helical" evidence="1">
    <location>
        <begin position="89"/>
        <end position="115"/>
    </location>
</feature>
<reference evidence="3 8" key="3">
    <citation type="submission" date="2019-09" db="EMBL/GenBank/DDBJ databases">
        <title>Draft genome sequences of 48 bacterial type strains from the CCUG.</title>
        <authorList>
            <person name="Tunovic T."/>
            <person name="Pineiro-Iglesias B."/>
            <person name="Unosson C."/>
            <person name="Inganas E."/>
            <person name="Ohlen M."/>
            <person name="Cardew S."/>
            <person name="Jensie-Markopoulos S."/>
            <person name="Salva-Serra F."/>
            <person name="Jaen-Luchoro D."/>
            <person name="Karlsson R."/>
            <person name="Svensson-Stadler L."/>
            <person name="Chun J."/>
            <person name="Moore E."/>
        </authorList>
    </citation>
    <scope>NUCLEOTIDE SEQUENCE [LARGE SCALE GENOMIC DNA]</scope>
    <source>
        <strain evidence="3 8">CCUG 65686</strain>
    </source>
</reference>
<dbReference type="GO" id="GO:0004190">
    <property type="term" value="F:aspartic-type endopeptidase activity"/>
    <property type="evidence" value="ECO:0007669"/>
    <property type="project" value="InterPro"/>
</dbReference>
<protein>
    <submittedName>
        <fullName evidence="4">Peptidase A24</fullName>
    </submittedName>
</protein>
<keyword evidence="7" id="KW-1185">Reference proteome</keyword>
<dbReference type="Gene3D" id="1.20.120.1220">
    <property type="match status" value="1"/>
</dbReference>
<dbReference type="EMBL" id="LPHB01000056">
    <property type="protein sequence ID" value="KWA58852.1"/>
    <property type="molecule type" value="Genomic_DNA"/>
</dbReference>
<evidence type="ECO:0000313" key="3">
    <source>
        <dbReference type="EMBL" id="KAB0641176.1"/>
    </source>
</evidence>
<proteinExistence type="predicted"/>
<dbReference type="Proteomes" id="UP000068603">
    <property type="component" value="Unassembled WGS sequence"/>
</dbReference>
<dbReference type="Proteomes" id="UP000473470">
    <property type="component" value="Unassembled WGS sequence"/>
</dbReference>